<dbReference type="OrthoDB" id="9802264at2"/>
<dbReference type="InterPro" id="IPR003593">
    <property type="entry name" value="AAA+_ATPase"/>
</dbReference>
<keyword evidence="3 5" id="KW-0067">ATP-binding</keyword>
<keyword evidence="6" id="KW-1185">Reference proteome</keyword>
<evidence type="ECO:0000313" key="6">
    <source>
        <dbReference type="Proteomes" id="UP000247978"/>
    </source>
</evidence>
<evidence type="ECO:0000256" key="3">
    <source>
        <dbReference type="ARBA" id="ARBA00022840"/>
    </source>
</evidence>
<accession>A0A2V3VMZ8</accession>
<dbReference type="PROSITE" id="PS50893">
    <property type="entry name" value="ABC_TRANSPORTER_2"/>
    <property type="match status" value="1"/>
</dbReference>
<dbReference type="SUPFAM" id="SSF52540">
    <property type="entry name" value="P-loop containing nucleoside triphosphate hydrolases"/>
    <property type="match status" value="1"/>
</dbReference>
<keyword evidence="1" id="KW-0813">Transport</keyword>
<dbReference type="InterPro" id="IPR003439">
    <property type="entry name" value="ABC_transporter-like_ATP-bd"/>
</dbReference>
<comment type="caution">
    <text evidence="5">The sequence shown here is derived from an EMBL/GenBank/DDBJ whole genome shotgun (WGS) entry which is preliminary data.</text>
</comment>
<dbReference type="Gene3D" id="3.40.50.300">
    <property type="entry name" value="P-loop containing nucleotide triphosphate hydrolases"/>
    <property type="match status" value="1"/>
</dbReference>
<dbReference type="EMBL" id="QJJQ01000022">
    <property type="protein sequence ID" value="PXW81395.1"/>
    <property type="molecule type" value="Genomic_DNA"/>
</dbReference>
<dbReference type="Pfam" id="PF00005">
    <property type="entry name" value="ABC_tran"/>
    <property type="match status" value="1"/>
</dbReference>
<reference evidence="5 6" key="1">
    <citation type="submission" date="2018-05" db="EMBL/GenBank/DDBJ databases">
        <title>Genomic Encyclopedia of Type Strains, Phase IV (KMG-IV): sequencing the most valuable type-strain genomes for metagenomic binning, comparative biology and taxonomic classification.</title>
        <authorList>
            <person name="Goeker M."/>
        </authorList>
    </citation>
    <scope>NUCLEOTIDE SEQUENCE [LARGE SCALE GENOMIC DNA]</scope>
    <source>
        <strain evidence="5 6">DSM 28556</strain>
    </source>
</reference>
<gene>
    <name evidence="5" type="ORF">DFR56_1223</name>
</gene>
<protein>
    <submittedName>
        <fullName evidence="5">NitT/TauT family transport system ATP-binding protein</fullName>
    </submittedName>
</protein>
<dbReference type="GO" id="GO:0016887">
    <property type="term" value="F:ATP hydrolysis activity"/>
    <property type="evidence" value="ECO:0007669"/>
    <property type="project" value="InterPro"/>
</dbReference>
<evidence type="ECO:0000256" key="2">
    <source>
        <dbReference type="ARBA" id="ARBA00022741"/>
    </source>
</evidence>
<name>A0A2V3VMZ8_9BACI</name>
<dbReference type="CDD" id="cd03293">
    <property type="entry name" value="ABC_NrtD_SsuB_transporters"/>
    <property type="match status" value="1"/>
</dbReference>
<dbReference type="AlphaFoldDB" id="A0A2V3VMZ8"/>
<dbReference type="PROSITE" id="PS00211">
    <property type="entry name" value="ABC_TRANSPORTER_1"/>
    <property type="match status" value="1"/>
</dbReference>
<proteinExistence type="predicted"/>
<evidence type="ECO:0000256" key="1">
    <source>
        <dbReference type="ARBA" id="ARBA00022448"/>
    </source>
</evidence>
<dbReference type="PANTHER" id="PTHR42788">
    <property type="entry name" value="TAURINE IMPORT ATP-BINDING PROTEIN-RELATED"/>
    <property type="match status" value="1"/>
</dbReference>
<sequence>MTFLTLDKVSHYYFSTSGYTKALDDISLSIEEGEFVSIIGPSGCGKSTILSIIARLMKQTEGEITLKKESLMNSPLNIGYMLQQDYLFPWKTIMANILLGPKVSNNITENTISQARKLLDEVNLKHTEHDYPSELSGGMRQRVALVRTLIKNPEILLFDEPFSALDYVTKLKLENLVAKMMKTYNKTAILVTHDLGEAISMSDRIFLMDATPGKIIKTFFVPKELREEEPFFVRRHPKYQALFDEVWQHLNKEKGMTLHERND</sequence>
<dbReference type="InterPro" id="IPR017871">
    <property type="entry name" value="ABC_transporter-like_CS"/>
</dbReference>
<dbReference type="GO" id="GO:0005524">
    <property type="term" value="F:ATP binding"/>
    <property type="evidence" value="ECO:0007669"/>
    <property type="project" value="UniProtKB-KW"/>
</dbReference>
<dbReference type="Proteomes" id="UP000247978">
    <property type="component" value="Unassembled WGS sequence"/>
</dbReference>
<evidence type="ECO:0000313" key="5">
    <source>
        <dbReference type="EMBL" id="PXW81395.1"/>
    </source>
</evidence>
<dbReference type="SMART" id="SM00382">
    <property type="entry name" value="AAA"/>
    <property type="match status" value="1"/>
</dbReference>
<organism evidence="5 6">
    <name type="scientific">Pseudogracilibacillus auburnensis</name>
    <dbReference type="NCBI Taxonomy" id="1494959"/>
    <lineage>
        <taxon>Bacteria</taxon>
        <taxon>Bacillati</taxon>
        <taxon>Bacillota</taxon>
        <taxon>Bacilli</taxon>
        <taxon>Bacillales</taxon>
        <taxon>Bacillaceae</taxon>
        <taxon>Pseudogracilibacillus</taxon>
    </lineage>
</organism>
<dbReference type="RefSeq" id="WP_110397345.1">
    <property type="nucleotide sequence ID" value="NZ_JBHUHB010000001.1"/>
</dbReference>
<evidence type="ECO:0000259" key="4">
    <source>
        <dbReference type="PROSITE" id="PS50893"/>
    </source>
</evidence>
<dbReference type="InterPro" id="IPR027417">
    <property type="entry name" value="P-loop_NTPase"/>
</dbReference>
<feature type="domain" description="ABC transporter" evidence="4">
    <location>
        <begin position="4"/>
        <end position="235"/>
    </location>
</feature>
<keyword evidence="2" id="KW-0547">Nucleotide-binding</keyword>
<dbReference type="PANTHER" id="PTHR42788:SF21">
    <property type="entry name" value="ABC TRANSPORTER ATP-BINDING PROTEIN"/>
    <property type="match status" value="1"/>
</dbReference>
<dbReference type="InterPro" id="IPR050166">
    <property type="entry name" value="ABC_transporter_ATP-bind"/>
</dbReference>